<feature type="region of interest" description="Disordered" evidence="2">
    <location>
        <begin position="1226"/>
        <end position="1278"/>
    </location>
</feature>
<feature type="compositionally biased region" description="Basic and acidic residues" evidence="2">
    <location>
        <begin position="1433"/>
        <end position="1455"/>
    </location>
</feature>
<feature type="compositionally biased region" description="Low complexity" evidence="2">
    <location>
        <begin position="1256"/>
        <end position="1278"/>
    </location>
</feature>
<feature type="compositionally biased region" description="Low complexity" evidence="2">
    <location>
        <begin position="787"/>
        <end position="800"/>
    </location>
</feature>
<evidence type="ECO:0000313" key="4">
    <source>
        <dbReference type="Proteomes" id="UP001141327"/>
    </source>
</evidence>
<feature type="coiled-coil region" evidence="1">
    <location>
        <begin position="100"/>
        <end position="134"/>
    </location>
</feature>
<feature type="compositionally biased region" description="Low complexity" evidence="2">
    <location>
        <begin position="1138"/>
        <end position="1152"/>
    </location>
</feature>
<keyword evidence="1" id="KW-0175">Coiled coil</keyword>
<sequence length="1481" mass="152739">MSFSACVLFLKKNIRKMGDKGRVAKGGIFTKSFSSDLSPSEKIFWEALGAEANLEHDALRQHCKGVEARMERIAEKIDQIPDMAPFLDGEITNNPQLIQLEHIQRALRESRAKIAALEQALAAIRKENIALRKRSEGNILLPQLTMAALGGGSPVPLASPRSAGPFGPSGSAAYHELSPEPPAHLDQPPTTSPSAEPHRVAAGMSEQPQQRLPPFARGSSGFQAARGSAPPQGALRPAPMATRPGGGAGSAPATRAAVPRREKTAASPGGSAAASPTAASPIGEEEAEEAGGMETSAASQSPLGGRQVGSSGQTDEAGGMQTKPPRPSAAGTQLVGSSGQRPPASAGAAAALARESMTVSPEPAVSPPPSLASVPPTDEPPPRPQQQQQRLSGQGQGSPPRRGGNLGVGPARASAGRRVSVPLVRRASDSAAAVAPPGGIATSENRSPRAAGAHRAGRKELLVPAKADLALPASVDASLGTAGLLTSAAQALLEELPALGVSQGNPIVTGAPAGDPKGAGTEASSLAVEGAGGMLLPGAVGTGDVEADLLLAREAALTLATQLRACRGALNGTQSLLNYLCAVFVAYQRRLLAALRHAAPPGLLSTRVTTSLGALAAGKPLPPLPAKLSADRLLGVGTGAGAMDLALFGRAAGAGTHLRPPHASQDMVEVVHALEEITSEEFFGTLAHQLEVAAPPPVSPVRSSLRLSGGTVSATQAMLAKAGPPARAESNPAENRARAEGFLTHMKLLGRTTAEAITKWVAFADDGNAAVQALLANMPLAAIEAASTTGGHSHTTGPGPDSARSSSGATLPAGAQSPGRPGEEETTGGGGLVVVPLQHPGGKRGADEILAQCTSVRRKKGGSCTDLIASLIDFGIYKTFLIGHRIFHRFEFLVLFGLVLHHKGSNLAFERVPIDTEILAQDERLREASARVTLERLVEGVKWHQFRTELSRAPNAGGAANRSVSDKLDNALHKLETRHKKFLQDWAECRRAVEQERTSNLERAVDTLRSLEGVVRQILAKGAVVTVPRPLEPESPRGATSYKQGLYSLEFLTRFVSTTSLPRLLRHSRLHPAFISPTLQPTPTPGPQEAGTDAAPTPHSPTGGESAMQPTVTSAAASTSPGGTAPLQPADGMGAVDPTAAPTQQPPLARALSPPQTSQSMARITLSADLNPVMPLTAISYSSALLHLPQNALLPILKSPRAPAGPPPAAAASPLLAAAAPTRPPAGSLLVNPRDAPILETPTGLAGPAQHGKPPSLALSPQAAQHAHPPAAASGSAGAVTWPLTQPAMQALRTNFQQLVPALERLFVRMVGAPMPGPFQTQLFHRLSESRAAGLSPARSSTTAKAPYFSRPAQGQLHTAGQQQGTVTTTAGDLTGELWAEAVTILVNMAKSLQPLPSLAPSAASPAGVTSTGPRSEAPPADVEPQLLPSGEPHSERSDRAAEERRWVAPPDPHRRPALPPSPLLYSSTVKLPASTQLNNK</sequence>
<gene>
    <name evidence="3" type="ORF">PAPYR_6998</name>
</gene>
<comment type="caution">
    <text evidence="3">The sequence shown here is derived from an EMBL/GenBank/DDBJ whole genome shotgun (WGS) entry which is preliminary data.</text>
</comment>
<organism evidence="3 4">
    <name type="scientific">Paratrimastix pyriformis</name>
    <dbReference type="NCBI Taxonomy" id="342808"/>
    <lineage>
        <taxon>Eukaryota</taxon>
        <taxon>Metamonada</taxon>
        <taxon>Preaxostyla</taxon>
        <taxon>Paratrimastigidae</taxon>
        <taxon>Paratrimastix</taxon>
    </lineage>
</organism>
<accession>A0ABQ8UGH4</accession>
<name>A0ABQ8UGH4_9EUKA</name>
<reference evidence="3" key="1">
    <citation type="journal article" date="2022" name="bioRxiv">
        <title>Genomics of Preaxostyla Flagellates Illuminates Evolutionary Transitions and the Path Towards Mitochondrial Loss.</title>
        <authorList>
            <person name="Novak L.V.F."/>
            <person name="Treitli S.C."/>
            <person name="Pyrih J."/>
            <person name="Halakuc P."/>
            <person name="Pipaliya S.V."/>
            <person name="Vacek V."/>
            <person name="Brzon O."/>
            <person name="Soukal P."/>
            <person name="Eme L."/>
            <person name="Dacks J.B."/>
            <person name="Karnkowska A."/>
            <person name="Elias M."/>
            <person name="Hampl V."/>
        </authorList>
    </citation>
    <scope>NUCLEOTIDE SEQUENCE</scope>
    <source>
        <strain evidence="3">RCP-MX</strain>
    </source>
</reference>
<feature type="compositionally biased region" description="Low complexity" evidence="2">
    <location>
        <begin position="385"/>
        <end position="403"/>
    </location>
</feature>
<evidence type="ECO:0000313" key="3">
    <source>
        <dbReference type="EMBL" id="KAJ4457521.1"/>
    </source>
</evidence>
<feature type="region of interest" description="Disordered" evidence="2">
    <location>
        <begin position="1399"/>
        <end position="1481"/>
    </location>
</feature>
<feature type="region of interest" description="Disordered" evidence="2">
    <location>
        <begin position="787"/>
        <end position="832"/>
    </location>
</feature>
<feature type="region of interest" description="Disordered" evidence="2">
    <location>
        <begin position="1075"/>
        <end position="1160"/>
    </location>
</feature>
<dbReference type="Proteomes" id="UP001141327">
    <property type="component" value="Unassembled WGS sequence"/>
</dbReference>
<evidence type="ECO:0000256" key="1">
    <source>
        <dbReference type="SAM" id="Coils"/>
    </source>
</evidence>
<feature type="region of interest" description="Disordered" evidence="2">
    <location>
        <begin position="155"/>
        <end position="418"/>
    </location>
</feature>
<dbReference type="EMBL" id="JAPMOS010000045">
    <property type="protein sequence ID" value="KAJ4457521.1"/>
    <property type="molecule type" value="Genomic_DNA"/>
</dbReference>
<feature type="compositionally biased region" description="Low complexity" evidence="2">
    <location>
        <begin position="265"/>
        <end position="282"/>
    </location>
</feature>
<keyword evidence="4" id="KW-1185">Reference proteome</keyword>
<feature type="compositionally biased region" description="Low complexity" evidence="2">
    <location>
        <begin position="1110"/>
        <end position="1126"/>
    </location>
</feature>
<proteinExistence type="predicted"/>
<evidence type="ECO:0000256" key="2">
    <source>
        <dbReference type="SAM" id="MobiDB-lite"/>
    </source>
</evidence>
<feature type="compositionally biased region" description="Low complexity" evidence="2">
    <location>
        <begin position="344"/>
        <end position="363"/>
    </location>
</feature>
<feature type="compositionally biased region" description="Polar residues" evidence="2">
    <location>
        <begin position="330"/>
        <end position="340"/>
    </location>
</feature>
<protein>
    <submittedName>
        <fullName evidence="3">Uncharacterized protein</fullName>
    </submittedName>
</protein>